<dbReference type="Proteomes" id="UP001189915">
    <property type="component" value="Unassembled WGS sequence"/>
</dbReference>
<evidence type="ECO:0000313" key="4">
    <source>
        <dbReference type="Proteomes" id="UP001189915"/>
    </source>
</evidence>
<keyword evidence="4" id="KW-1185">Reference proteome</keyword>
<evidence type="ECO:0000313" key="3">
    <source>
        <dbReference type="EMBL" id="CAJ0693643.1"/>
    </source>
</evidence>
<dbReference type="EMBL" id="CATWAF010000002">
    <property type="protein sequence ID" value="CAJ0693643.1"/>
    <property type="molecule type" value="Genomic_DNA"/>
</dbReference>
<reference evidence="3 4" key="1">
    <citation type="submission" date="2023-07" db="EMBL/GenBank/DDBJ databases">
        <authorList>
            <person name="Peeters C."/>
        </authorList>
    </citation>
    <scope>NUCLEOTIDE SEQUENCE [LARGE SCALE GENOMIC DNA]</scope>
    <source>
        <strain evidence="3 4">LMG 18091</strain>
    </source>
</reference>
<dbReference type="RefSeq" id="WP_316869485.1">
    <property type="nucleotide sequence ID" value="NZ_CATWAF010000002.1"/>
</dbReference>
<dbReference type="InterPro" id="IPR006598">
    <property type="entry name" value="CAP10"/>
</dbReference>
<gene>
    <name evidence="3" type="ORF">LMG18091_01818</name>
</gene>
<evidence type="ECO:0000259" key="2">
    <source>
        <dbReference type="SMART" id="SM00672"/>
    </source>
</evidence>
<feature type="domain" description="Glycosyl transferase CAP10" evidence="2">
    <location>
        <begin position="157"/>
        <end position="383"/>
    </location>
</feature>
<organism evidence="3 4">
    <name type="scientific">Ralstonia wenshanensis</name>
    <dbReference type="NCBI Taxonomy" id="2842456"/>
    <lineage>
        <taxon>Bacteria</taxon>
        <taxon>Pseudomonadati</taxon>
        <taxon>Pseudomonadota</taxon>
        <taxon>Betaproteobacteria</taxon>
        <taxon>Burkholderiales</taxon>
        <taxon>Burkholderiaceae</taxon>
        <taxon>Ralstonia</taxon>
    </lineage>
</organism>
<dbReference type="AlphaFoldDB" id="A0AAD2AY99"/>
<comment type="caution">
    <text evidence="3">The sequence shown here is derived from an EMBL/GenBank/DDBJ whole genome shotgun (WGS) entry which is preliminary data.</text>
</comment>
<sequence>MRCPEVIGDARSAATCVSGEQKWIVCHLNLRVGGWTFRSRGDTPGLNFRGIFWFMRQFKYRLSRVSAKKFWYYFSNASSHFLAGATKNGRAEALLKRKGAHSGMQDVIDRLSYYNSVSESFDPSRNAVEYSRFFLKSSTSTIVNKGREIGSTYFYDLVDLMDYFGPGYSFDYDCGDVTAEPAHPAFVKSRPIKSSSHNGILLKLDAIRHFSLARDKIDFHDKKPMAVFRGPCHQEHRKAFVDRCHDLANVDIGDTRKSEIGKVTYKSPMTIAEQLQYKFIVSVEGNDVATNLKWIMSSNSLCFMRRPRYETWFMEGRLIPDVHYVLLKDDYSDLQEKMEHYRKHPGDALAIVRNANRWVAQFMNRDQERLLGLMVIAKYFRLSGQQAFW</sequence>
<keyword evidence="1" id="KW-0808">Transferase</keyword>
<dbReference type="Pfam" id="PF05686">
    <property type="entry name" value="Glyco_transf_90"/>
    <property type="match status" value="1"/>
</dbReference>
<name>A0AAD2AY99_9RALS</name>
<dbReference type="SMART" id="SM00672">
    <property type="entry name" value="CAP10"/>
    <property type="match status" value="1"/>
</dbReference>
<dbReference type="PANTHER" id="PTHR12203:SF35">
    <property type="entry name" value="PROTEIN O-GLUCOSYLTRANSFERASE 1"/>
    <property type="match status" value="1"/>
</dbReference>
<protein>
    <recommendedName>
        <fullName evidence="2">Glycosyl transferase CAP10 domain-containing protein</fullName>
    </recommendedName>
</protein>
<evidence type="ECO:0000256" key="1">
    <source>
        <dbReference type="ARBA" id="ARBA00022679"/>
    </source>
</evidence>
<dbReference type="PANTHER" id="PTHR12203">
    <property type="entry name" value="KDEL LYS-ASP-GLU-LEU CONTAINING - RELATED"/>
    <property type="match status" value="1"/>
</dbReference>
<dbReference type="InterPro" id="IPR051091">
    <property type="entry name" value="O-Glucosyltr/Glycosyltrsf_90"/>
</dbReference>
<accession>A0AAD2AY99</accession>
<dbReference type="GO" id="GO:0016740">
    <property type="term" value="F:transferase activity"/>
    <property type="evidence" value="ECO:0007669"/>
    <property type="project" value="UniProtKB-KW"/>
</dbReference>
<proteinExistence type="predicted"/>